<dbReference type="InterPro" id="IPR027417">
    <property type="entry name" value="P-loop_NTPase"/>
</dbReference>
<dbReference type="EMBL" id="JACOOZ010000004">
    <property type="protein sequence ID" value="MBC5667756.1"/>
    <property type="molecule type" value="Genomic_DNA"/>
</dbReference>
<dbReference type="Gene3D" id="3.40.50.300">
    <property type="entry name" value="P-loop containing nucleotide triphosphate hydrolases"/>
    <property type="match status" value="1"/>
</dbReference>
<proteinExistence type="predicted"/>
<organism evidence="1 2">
    <name type="scientific">Eubacterium segne</name>
    <dbReference type="NCBI Taxonomy" id="2763045"/>
    <lineage>
        <taxon>Bacteria</taxon>
        <taxon>Bacillati</taxon>
        <taxon>Bacillota</taxon>
        <taxon>Clostridia</taxon>
        <taxon>Eubacteriales</taxon>
        <taxon>Eubacteriaceae</taxon>
        <taxon>Eubacterium</taxon>
    </lineage>
</organism>
<dbReference type="Proteomes" id="UP000597877">
    <property type="component" value="Unassembled WGS sequence"/>
</dbReference>
<comment type="caution">
    <text evidence="1">The sequence shown here is derived from an EMBL/GenBank/DDBJ whole genome shotgun (WGS) entry which is preliminary data.</text>
</comment>
<dbReference type="Gene3D" id="3.40.50.10850">
    <property type="entry name" value="Ntrc-like two-domain protein"/>
    <property type="match status" value="1"/>
</dbReference>
<reference evidence="1 2" key="1">
    <citation type="submission" date="2020-08" db="EMBL/GenBank/DDBJ databases">
        <title>Genome public.</title>
        <authorList>
            <person name="Liu C."/>
            <person name="Sun Q."/>
        </authorList>
    </citation>
    <scope>NUCLEOTIDE SEQUENCE [LARGE SCALE GENOMIC DNA]</scope>
    <source>
        <strain evidence="1 2">BX4</strain>
    </source>
</reference>
<accession>A0ABR7F2D3</accession>
<sequence>MNTGTLAICDNDSEYVSRLANYIRNRHGTVFRVISFTRVEALKEYLKKESITIALISPELMFENIENENIQNIIILSSGTVSLEYETYPAVYKYQSTENILQKISDCYRRDNQVEEVKVLGKAAQIIGIYSPACNEENTVFSITLGAMLARKSSVLYINLEEFSVFEKLLNTRCAKDLSDLMYYFRQSRESVAIRLHTVICRYKDMDYIPPLLYSEDLRKIKTEEWINLIKKISELGLYDRIIVDTGNMVENIFELLDICDKVYMPVNTGWINTMKASVYEEFLLKSEKEELLEKTKKIFIPEISTESFSENYLENQLEGKLGVVIKKELEEVA</sequence>
<dbReference type="RefSeq" id="WP_186840313.1">
    <property type="nucleotide sequence ID" value="NZ_JACOOZ010000004.1"/>
</dbReference>
<protein>
    <submittedName>
        <fullName evidence="1">Uncharacterized protein</fullName>
    </submittedName>
</protein>
<evidence type="ECO:0000313" key="2">
    <source>
        <dbReference type="Proteomes" id="UP000597877"/>
    </source>
</evidence>
<name>A0ABR7F2D3_9FIRM</name>
<keyword evidence="2" id="KW-1185">Reference proteome</keyword>
<gene>
    <name evidence="1" type="ORF">H8S00_07170</name>
</gene>
<evidence type="ECO:0000313" key="1">
    <source>
        <dbReference type="EMBL" id="MBC5667756.1"/>
    </source>
</evidence>